<gene>
    <name evidence="2" type="ORF">DVS28_b0227</name>
</gene>
<dbReference type="EMBL" id="CP031166">
    <property type="protein sequence ID" value="AXV09997.1"/>
    <property type="molecule type" value="Genomic_DNA"/>
</dbReference>
<dbReference type="Pfam" id="PF26125">
    <property type="entry name" value="AcrVA2-like"/>
    <property type="match status" value="1"/>
</dbReference>
<evidence type="ECO:0000313" key="2">
    <source>
        <dbReference type="EMBL" id="AXV09997.1"/>
    </source>
</evidence>
<organism evidence="2 3">
    <name type="scientific">Euzebya pacifica</name>
    <dbReference type="NCBI Taxonomy" id="1608957"/>
    <lineage>
        <taxon>Bacteria</taxon>
        <taxon>Bacillati</taxon>
        <taxon>Actinomycetota</taxon>
        <taxon>Nitriliruptoria</taxon>
        <taxon>Euzebyales</taxon>
    </lineage>
</organism>
<sequence>MTGPSPTTTGGPTTFADGDDFVTAAIDAGRVPAEADFAGVFRSLLPVLAADHGVQMLQKDRWGPGRADPAPHLPGDVPVLRSIVVNSLIAPVIAAQESGRLGPAPGLSVGMAARLATAEPYFVPASDGTAAAVLESDPPSAEDMSDIRLGHDHVTVWFGDDLRVPDDLAVWPDPPSVGDTTRWEATFGAGGRSMPHLLGERGCSITGVTISAGPDGTGISDWIDWIIAIPPQPGDPPPWDLDTIRGALPGRASHATLGGLVATCAAAVAWGDWTRPADDGHGPLPPAEEQQGKAWRKRVRKSQFRKALARGFGTVNVIDLTHARTAMTPADPATKPTGRKVSPHTRRGHWRRSRIGPRDGPTQYRRNWIAPTHVGGTVHSGRERVRVLPAPR</sequence>
<dbReference type="AlphaFoldDB" id="A0A346Y6A0"/>
<keyword evidence="2" id="KW-0614">Plasmid</keyword>
<dbReference type="KEGG" id="euz:DVS28_b0227"/>
<dbReference type="RefSeq" id="WP_114594592.1">
    <property type="nucleotide sequence ID" value="NZ_CP031166.1"/>
</dbReference>
<dbReference type="Proteomes" id="UP000264006">
    <property type="component" value="Plasmid pEDY32-46I"/>
</dbReference>
<protein>
    <submittedName>
        <fullName evidence="2">Uncharacterized protein</fullName>
    </submittedName>
</protein>
<dbReference type="OrthoDB" id="7990367at2"/>
<name>A0A346Y6A0_9ACTN</name>
<dbReference type="InterPro" id="IPR058915">
    <property type="entry name" value="AcrVA2-like"/>
</dbReference>
<keyword evidence="3" id="KW-1185">Reference proteome</keyword>
<geneLocation type="plasmid" evidence="3">
    <name>pedy32-46i</name>
</geneLocation>
<evidence type="ECO:0000256" key="1">
    <source>
        <dbReference type="SAM" id="MobiDB-lite"/>
    </source>
</evidence>
<reference evidence="2 3" key="1">
    <citation type="submission" date="2018-09" db="EMBL/GenBank/DDBJ databases">
        <title>Complete genome sequence of Euzebya sp. DY32-46 isolated from seawater of Pacific Ocean.</title>
        <authorList>
            <person name="Xu L."/>
            <person name="Wu Y.-H."/>
            <person name="Xu X.-W."/>
        </authorList>
    </citation>
    <scope>NUCLEOTIDE SEQUENCE [LARGE SCALE GENOMIC DNA]</scope>
    <source>
        <strain evidence="2 3">DY32-46</strain>
        <plasmid evidence="3">pedy32-46i</plasmid>
    </source>
</reference>
<evidence type="ECO:0000313" key="3">
    <source>
        <dbReference type="Proteomes" id="UP000264006"/>
    </source>
</evidence>
<feature type="compositionally biased region" description="Basic residues" evidence="1">
    <location>
        <begin position="337"/>
        <end position="355"/>
    </location>
</feature>
<feature type="region of interest" description="Disordered" evidence="1">
    <location>
        <begin position="328"/>
        <end position="365"/>
    </location>
</feature>
<accession>A0A346Y6A0</accession>
<proteinExistence type="predicted"/>
<feature type="region of interest" description="Disordered" evidence="1">
    <location>
        <begin position="276"/>
        <end position="295"/>
    </location>
</feature>